<evidence type="ECO:0000313" key="2">
    <source>
        <dbReference type="Proteomes" id="UP001172082"/>
    </source>
</evidence>
<dbReference type="EMBL" id="JAUJEA010000015">
    <property type="protein sequence ID" value="MDN5205212.1"/>
    <property type="molecule type" value="Genomic_DNA"/>
</dbReference>
<sequence>MYIPFEEMPKNSRIWIYQADRKLSEEEVILVQTQLKAFLEQWAAHGADLKCSMRLLHNQFVIITVDEQFNGASGCSIDSSVHFVQELGSKLGINFFDRTKIAFQVDHEVFVISQTQLKEQIRDGIISEQTPTFNNLVSNIQDFENSWIVPANETWLGRYFNG</sequence>
<dbReference type="Proteomes" id="UP001172082">
    <property type="component" value="Unassembled WGS sequence"/>
</dbReference>
<evidence type="ECO:0008006" key="3">
    <source>
        <dbReference type="Google" id="ProtNLM"/>
    </source>
</evidence>
<accession>A0ABT8KWQ2</accession>
<comment type="caution">
    <text evidence="1">The sequence shown here is derived from an EMBL/GenBank/DDBJ whole genome shotgun (WGS) entry which is preliminary data.</text>
</comment>
<reference evidence="1" key="1">
    <citation type="submission" date="2023-06" db="EMBL/GenBank/DDBJ databases">
        <title>Genomic of Parafulvivirga corallium.</title>
        <authorList>
            <person name="Wang G."/>
        </authorList>
    </citation>
    <scope>NUCLEOTIDE SEQUENCE</scope>
    <source>
        <strain evidence="1">BMA10</strain>
    </source>
</reference>
<name>A0ABT8KWQ2_9BACT</name>
<organism evidence="1 2">
    <name type="scientific">Splendidivirga corallicola</name>
    <dbReference type="NCBI Taxonomy" id="3051826"/>
    <lineage>
        <taxon>Bacteria</taxon>
        <taxon>Pseudomonadati</taxon>
        <taxon>Bacteroidota</taxon>
        <taxon>Cytophagia</taxon>
        <taxon>Cytophagales</taxon>
        <taxon>Splendidivirgaceae</taxon>
        <taxon>Splendidivirga</taxon>
    </lineage>
</organism>
<evidence type="ECO:0000313" key="1">
    <source>
        <dbReference type="EMBL" id="MDN5205212.1"/>
    </source>
</evidence>
<keyword evidence="2" id="KW-1185">Reference proteome</keyword>
<protein>
    <recommendedName>
        <fullName evidence="3">ABC transporter ATPase</fullName>
    </recommendedName>
</protein>
<proteinExistence type="predicted"/>
<dbReference type="RefSeq" id="WP_346755233.1">
    <property type="nucleotide sequence ID" value="NZ_JAUJEA010000015.1"/>
</dbReference>
<gene>
    <name evidence="1" type="ORF">QQ008_27760</name>
</gene>